<dbReference type="EMBL" id="HG792020">
    <property type="protein sequence ID" value="CDM37125.1"/>
    <property type="molecule type" value="Genomic_DNA"/>
</dbReference>
<dbReference type="Proteomes" id="UP000030686">
    <property type="component" value="Unassembled WGS sequence"/>
</dbReference>
<feature type="region of interest" description="Disordered" evidence="1">
    <location>
        <begin position="33"/>
        <end position="71"/>
    </location>
</feature>
<dbReference type="AlphaFoldDB" id="W6QKZ8"/>
<evidence type="ECO:0000313" key="3">
    <source>
        <dbReference type="Proteomes" id="UP000030686"/>
    </source>
</evidence>
<evidence type="ECO:0000313" key="2">
    <source>
        <dbReference type="EMBL" id="CDM37125.1"/>
    </source>
</evidence>
<accession>W6QKZ8</accession>
<gene>
    <name evidence="2" type="ORF">PROQFM164_S06g000085</name>
</gene>
<sequence length="461" mass="50804">MGREIRFKRNSRGSIALQDSMLTNNLAQAIIKSSDSSPISSNPLQASESDSSDDDATDYPYQTNGEYGTDVATMTRKPAAQKEDPGPSVRARTAAELDATIKAQVEDPHYPGLDTAGLPMLRNFLTAAERKIRDLHPERTELDWKNSQPRPLISTLYRRAAQGQLCGLEAPADHKCTRCAHGKGQFMHCRIVFANTNAQWMWACASCVFFRRPYQYSFRPDVSPNVPAWVIAAVAEREPSNPLLCTYYSAKDIAIALELSKSTSRNLPAPVAHPNPEKIDDEYVPSEREPQQSPHAAVEVSIVHPPTHQPTIGSSRVRGSTVSNGTPATQDIDEEQPAKRRKSNVGPIRVSRGTTKDAPKRRKPEPGPAKPSGGATKDAPPKLKNGGLPFNTTWYNSPLEDPEVYRMKDKGHAIDTYNDLAAIIARATEDYSRMKAALLRKGFLPQSGDEESEEENVFSVD</sequence>
<name>W6QKZ8_PENRF</name>
<dbReference type="OrthoDB" id="4368526at2759"/>
<feature type="region of interest" description="Disordered" evidence="1">
    <location>
        <begin position="265"/>
        <end position="396"/>
    </location>
</feature>
<feature type="compositionally biased region" description="Polar residues" evidence="1">
    <location>
        <begin position="309"/>
        <end position="329"/>
    </location>
</feature>
<dbReference type="OMA" id="WYNSPLE"/>
<dbReference type="Pfam" id="PF12511">
    <property type="entry name" value="DUF3716"/>
    <property type="match status" value="1"/>
</dbReference>
<reference evidence="2" key="1">
    <citation type="journal article" date="2014" name="Nat. Commun.">
        <title>Multiple recent horizontal transfers of a large genomic region in cheese making fungi.</title>
        <authorList>
            <person name="Cheeseman K."/>
            <person name="Ropars J."/>
            <person name="Renault P."/>
            <person name="Dupont J."/>
            <person name="Gouzy J."/>
            <person name="Branca A."/>
            <person name="Abraham A.L."/>
            <person name="Ceppi M."/>
            <person name="Conseiller E."/>
            <person name="Debuchy R."/>
            <person name="Malagnac F."/>
            <person name="Goarin A."/>
            <person name="Silar P."/>
            <person name="Lacoste S."/>
            <person name="Sallet E."/>
            <person name="Bensimon A."/>
            <person name="Giraud T."/>
            <person name="Brygoo Y."/>
        </authorList>
    </citation>
    <scope>NUCLEOTIDE SEQUENCE [LARGE SCALE GENOMIC DNA]</scope>
    <source>
        <strain evidence="2">FM164</strain>
    </source>
</reference>
<dbReference type="InterPro" id="IPR022190">
    <property type="entry name" value="DUF3716"/>
</dbReference>
<keyword evidence="3" id="KW-1185">Reference proteome</keyword>
<organism evidence="2 3">
    <name type="scientific">Penicillium roqueforti (strain FM164)</name>
    <dbReference type="NCBI Taxonomy" id="1365484"/>
    <lineage>
        <taxon>Eukaryota</taxon>
        <taxon>Fungi</taxon>
        <taxon>Dikarya</taxon>
        <taxon>Ascomycota</taxon>
        <taxon>Pezizomycotina</taxon>
        <taxon>Eurotiomycetes</taxon>
        <taxon>Eurotiomycetidae</taxon>
        <taxon>Eurotiales</taxon>
        <taxon>Aspergillaceae</taxon>
        <taxon>Penicillium</taxon>
    </lineage>
</organism>
<protein>
    <submittedName>
        <fullName evidence="2">Uncharacterized protein</fullName>
    </submittedName>
</protein>
<proteinExistence type="predicted"/>
<evidence type="ECO:0000256" key="1">
    <source>
        <dbReference type="SAM" id="MobiDB-lite"/>
    </source>
</evidence>